<evidence type="ECO:0000256" key="7">
    <source>
        <dbReference type="ARBA" id="ARBA00023136"/>
    </source>
</evidence>
<dbReference type="Gene3D" id="2.60.40.1230">
    <property type="match status" value="1"/>
</dbReference>
<feature type="domain" description="GAE" evidence="11">
    <location>
        <begin position="757"/>
        <end position="873"/>
    </location>
</feature>
<dbReference type="GO" id="GO:0016192">
    <property type="term" value="P:vesicle-mediated transport"/>
    <property type="evidence" value="ECO:0007669"/>
    <property type="project" value="InterPro"/>
</dbReference>
<name>A0A2R5G3X0_9STRA</name>
<dbReference type="InterPro" id="IPR008153">
    <property type="entry name" value="GAE_dom"/>
</dbReference>
<dbReference type="OrthoDB" id="28053at2759"/>
<keyword evidence="7 9" id="KW-0472">Membrane</keyword>
<dbReference type="Pfam" id="PF01602">
    <property type="entry name" value="Adaptin_N"/>
    <property type="match status" value="1"/>
</dbReference>
<evidence type="ECO:0000313" key="12">
    <source>
        <dbReference type="EMBL" id="GBG25245.1"/>
    </source>
</evidence>
<keyword evidence="8 9" id="KW-0968">Cytoplasmic vesicle</keyword>
<comment type="similarity">
    <text evidence="3 9">Belongs to the adaptor complexes large subunit family.</text>
</comment>
<dbReference type="InterPro" id="IPR016024">
    <property type="entry name" value="ARM-type_fold"/>
</dbReference>
<evidence type="ECO:0000256" key="6">
    <source>
        <dbReference type="ARBA" id="ARBA00023034"/>
    </source>
</evidence>
<dbReference type="PANTHER" id="PTHR22780">
    <property type="entry name" value="ADAPTIN, ALPHA/GAMMA/EPSILON"/>
    <property type="match status" value="1"/>
</dbReference>
<dbReference type="AlphaFoldDB" id="A0A2R5G3X0"/>
<dbReference type="InterPro" id="IPR011989">
    <property type="entry name" value="ARM-like"/>
</dbReference>
<accession>A0A2R5G3X0</accession>
<organism evidence="12 13">
    <name type="scientific">Hondaea fermentalgiana</name>
    <dbReference type="NCBI Taxonomy" id="2315210"/>
    <lineage>
        <taxon>Eukaryota</taxon>
        <taxon>Sar</taxon>
        <taxon>Stramenopiles</taxon>
        <taxon>Bigyra</taxon>
        <taxon>Labyrinthulomycetes</taxon>
        <taxon>Thraustochytrida</taxon>
        <taxon>Thraustochytriidae</taxon>
        <taxon>Hondaea</taxon>
    </lineage>
</organism>
<evidence type="ECO:0000256" key="3">
    <source>
        <dbReference type="ARBA" id="ARBA00006613"/>
    </source>
</evidence>
<dbReference type="FunFam" id="1.25.10.10:FF:000030">
    <property type="entry name" value="AP-1 complex subunit gamma"/>
    <property type="match status" value="1"/>
</dbReference>
<dbReference type="PROSITE" id="PS50180">
    <property type="entry name" value="GAE"/>
    <property type="match status" value="1"/>
</dbReference>
<reference evidence="12 13" key="1">
    <citation type="submission" date="2017-12" db="EMBL/GenBank/DDBJ databases">
        <title>Sequencing, de novo assembly and annotation of complete genome of a new Thraustochytrid species, strain FCC1311.</title>
        <authorList>
            <person name="Sedici K."/>
            <person name="Godart F."/>
            <person name="Aiese Cigliano R."/>
            <person name="Sanseverino W."/>
            <person name="Barakat M."/>
            <person name="Ortet P."/>
            <person name="Marechal E."/>
            <person name="Cagnac O."/>
            <person name="Amato A."/>
        </authorList>
    </citation>
    <scope>NUCLEOTIDE SEQUENCE [LARGE SCALE GENOMIC DNA]</scope>
</reference>
<evidence type="ECO:0000256" key="5">
    <source>
        <dbReference type="ARBA" id="ARBA00022927"/>
    </source>
</evidence>
<comment type="subcellular location">
    <subcellularLocation>
        <location evidence="1">Cytoplasmic vesicle membrane</location>
    </subcellularLocation>
    <subcellularLocation>
        <location evidence="2">Golgi apparatus</location>
    </subcellularLocation>
</comment>
<keyword evidence="4 9" id="KW-0813">Transport</keyword>
<dbReference type="InterPro" id="IPR050840">
    <property type="entry name" value="Adaptor_Complx_Large_Subunit"/>
</dbReference>
<evidence type="ECO:0000313" key="13">
    <source>
        <dbReference type="Proteomes" id="UP000241890"/>
    </source>
</evidence>
<dbReference type="InParanoid" id="A0A2R5G3X0"/>
<dbReference type="SMART" id="SM00809">
    <property type="entry name" value="Alpha_adaptinC2"/>
    <property type="match status" value="1"/>
</dbReference>
<dbReference type="GO" id="GO:0030121">
    <property type="term" value="C:AP-1 adaptor complex"/>
    <property type="evidence" value="ECO:0007669"/>
    <property type="project" value="InterPro"/>
</dbReference>
<feature type="compositionally biased region" description="Basic residues" evidence="10">
    <location>
        <begin position="651"/>
        <end position="660"/>
    </location>
</feature>
<keyword evidence="5 9" id="KW-0653">Protein transport</keyword>
<dbReference type="PIRSF" id="PIRSF037094">
    <property type="entry name" value="AP1_complex_gamma"/>
    <property type="match status" value="1"/>
</dbReference>
<dbReference type="EMBL" id="BEYU01000012">
    <property type="protein sequence ID" value="GBG25245.1"/>
    <property type="molecule type" value="Genomic_DNA"/>
</dbReference>
<dbReference type="InterPro" id="IPR002553">
    <property type="entry name" value="Clathrin/coatomer_adapt-like_N"/>
</dbReference>
<evidence type="ECO:0000259" key="11">
    <source>
        <dbReference type="PROSITE" id="PS50180"/>
    </source>
</evidence>
<evidence type="ECO:0000256" key="8">
    <source>
        <dbReference type="ARBA" id="ARBA00023329"/>
    </source>
</evidence>
<keyword evidence="6 9" id="KW-0333">Golgi apparatus</keyword>
<protein>
    <recommendedName>
        <fullName evidence="9">AP-1 complex subunit gamma</fullName>
    </recommendedName>
</protein>
<sequence>MSIKLRDLIRNVRACKTAAEERAVIAKECALIRTSFKDEDATFRHRNVAKLLFIHMLGYPSHFGQMECLKLIASPRFLDKRVGYLGLAILVEESAEVLTLVTNSLSSDLEHRNQFVQGLALAALGNVSNKDMLRDLSNQVLKLLSHSNVYVRKKATLCAVQILKKVPDMVEDFVPVAVQMLQDRNHAVKLTSATLLAQVARAHPGFIKKVRKAVPVLVRTLKELVLSGYAPEYDVNGITDPFLQVQILQLLGLLGKGHAGASEQMNDILAQVATNTEGNRNSGNSILYECVRTILMIDCEDGLRVLAINILGRFLQNRDNNIRYIALYMLNNVVDIDKDAVQRHRDTIVECLRDSDSSIRSRAIELVFALLNRDSIVPLSKEILNYLVVAPEEQKETLCTRLLDATFLFAPNKAWHVHTLISALCIAGSLCRDQVWQSAVALIGQPESESFRAQVAHRLFDALTEDKSQRGLVCVAVWTLGEYGTLVFVPVEKEESTDMYTPRSEDEVLDLLEETRRSHDATTAVKGMVLTAYAKLSVRFQETRPRIHDLLKTYEQSMNADLQARSTEFFAIVESDFDSTLKNEWLAQMPAPTDEELAERRVRAAEAVLGGDDDEDYMLDGGEDDDDSDDDDDDDDDSDDSDDSEDEAAARRAKSKKKGRSAAPAKESSNLLDLDDIFGGGGGSSTAASSTAGAAASSAAAAGQSTDLLADIFGGGGGAPAQPAAAPVPASRSSGGDDLLGVFGSEPTSNGSAGMGESFPSLKAFEKGGISVTMDFARGSGDKEVIVTATYSNSNSEEVSGFVLQSAVPKFISQRMESPSGHSLPAFNSGSVQQRIILVNSMQGAKPIVMKIKITYTMNGQQVVEQATVQGFPPGL</sequence>
<evidence type="ECO:0000256" key="9">
    <source>
        <dbReference type="PIRNR" id="PIRNR037094"/>
    </source>
</evidence>
<dbReference type="InterPro" id="IPR017107">
    <property type="entry name" value="AP1_complex_gsu"/>
</dbReference>
<gene>
    <name evidence="12" type="ORF">FCC1311_014622</name>
</gene>
<evidence type="ECO:0000256" key="2">
    <source>
        <dbReference type="ARBA" id="ARBA00004555"/>
    </source>
</evidence>
<evidence type="ECO:0000256" key="4">
    <source>
        <dbReference type="ARBA" id="ARBA00022448"/>
    </source>
</evidence>
<dbReference type="GO" id="GO:0006886">
    <property type="term" value="P:intracellular protein transport"/>
    <property type="evidence" value="ECO:0007669"/>
    <property type="project" value="UniProtKB-UniRule"/>
</dbReference>
<evidence type="ECO:0000256" key="1">
    <source>
        <dbReference type="ARBA" id="ARBA00004156"/>
    </source>
</evidence>
<keyword evidence="13" id="KW-1185">Reference proteome</keyword>
<dbReference type="InterPro" id="IPR013041">
    <property type="entry name" value="Clathrin_app_Ig-like_sf"/>
</dbReference>
<dbReference type="Pfam" id="PF02883">
    <property type="entry name" value="Alpha_adaptinC2"/>
    <property type="match status" value="1"/>
</dbReference>
<feature type="compositionally biased region" description="Acidic residues" evidence="10">
    <location>
        <begin position="611"/>
        <end position="647"/>
    </location>
</feature>
<evidence type="ECO:0000256" key="10">
    <source>
        <dbReference type="SAM" id="MobiDB-lite"/>
    </source>
</evidence>
<dbReference type="InterPro" id="IPR008152">
    <property type="entry name" value="Clathrin_a/b/g-adaptin_app_Ig"/>
</dbReference>
<dbReference type="FunCoup" id="A0A2R5G3X0">
    <property type="interactions" value="295"/>
</dbReference>
<dbReference type="Gene3D" id="1.25.10.10">
    <property type="entry name" value="Leucine-rich Repeat Variant"/>
    <property type="match status" value="1"/>
</dbReference>
<dbReference type="Proteomes" id="UP000241890">
    <property type="component" value="Unassembled WGS sequence"/>
</dbReference>
<feature type="region of interest" description="Disordered" evidence="10">
    <location>
        <begin position="718"/>
        <end position="755"/>
    </location>
</feature>
<dbReference type="SUPFAM" id="SSF48371">
    <property type="entry name" value="ARM repeat"/>
    <property type="match status" value="1"/>
</dbReference>
<feature type="region of interest" description="Disordered" evidence="10">
    <location>
        <begin position="607"/>
        <end position="668"/>
    </location>
</feature>
<comment type="caution">
    <text evidence="12">The sequence shown here is derived from an EMBL/GenBank/DDBJ whole genome shotgun (WGS) entry which is preliminary data.</text>
</comment>
<feature type="compositionally biased region" description="Low complexity" evidence="10">
    <location>
        <begin position="720"/>
        <end position="736"/>
    </location>
</feature>
<dbReference type="SUPFAM" id="SSF49348">
    <property type="entry name" value="Clathrin adaptor appendage domain"/>
    <property type="match status" value="1"/>
</dbReference>
<proteinExistence type="inferred from homology"/>